<sequence length="267" mass="29599">MSNINISYTNGSTPTINIYNTGNAPITLNISYSAESPEQTAPQGVAREGDFREREPNSEVPASGHGGGRQSATHENVSRTTDPHVNMEFAMMRYIQGLHDAYSDLEDLLCFPSTSSSSLVGEGSEPESRDADHMHTDYNVSLPPSPTWQPPSPVQAAGRYLLRGHQLEDTGHLGSVVMRPLISSSHVHAQFASPVAEDNYNFPSFSNNNLPVRVETLAPSADPRQWGEMRTLPMYCDPATGRMYHSFVPSTYYDLFEETRESHRWHA</sequence>
<feature type="compositionally biased region" description="Polar residues" evidence="1">
    <location>
        <begin position="70"/>
        <end position="80"/>
    </location>
</feature>
<dbReference type="AlphaFoldDB" id="A0AAV5A8Y7"/>
<organism evidence="2 3">
    <name type="scientific">Clathrus columnatus</name>
    <dbReference type="NCBI Taxonomy" id="1419009"/>
    <lineage>
        <taxon>Eukaryota</taxon>
        <taxon>Fungi</taxon>
        <taxon>Dikarya</taxon>
        <taxon>Basidiomycota</taxon>
        <taxon>Agaricomycotina</taxon>
        <taxon>Agaricomycetes</taxon>
        <taxon>Phallomycetidae</taxon>
        <taxon>Phallales</taxon>
        <taxon>Clathraceae</taxon>
        <taxon>Clathrus</taxon>
    </lineage>
</organism>
<name>A0AAV5A8Y7_9AGAM</name>
<feature type="region of interest" description="Disordered" evidence="1">
    <location>
        <begin position="35"/>
        <end position="81"/>
    </location>
</feature>
<evidence type="ECO:0000313" key="3">
    <source>
        <dbReference type="Proteomes" id="UP001050691"/>
    </source>
</evidence>
<reference evidence="2" key="1">
    <citation type="submission" date="2021-10" db="EMBL/GenBank/DDBJ databases">
        <title>De novo Genome Assembly of Clathrus columnatus (Basidiomycota, Fungi) Using Illumina and Nanopore Sequence Data.</title>
        <authorList>
            <person name="Ogiso-Tanaka E."/>
            <person name="Itagaki H."/>
            <person name="Hosoya T."/>
            <person name="Hosaka K."/>
        </authorList>
    </citation>
    <scope>NUCLEOTIDE SEQUENCE</scope>
    <source>
        <strain evidence="2">MO-923</strain>
    </source>
</reference>
<comment type="caution">
    <text evidence="2">The sequence shown here is derived from an EMBL/GenBank/DDBJ whole genome shotgun (WGS) entry which is preliminary data.</text>
</comment>
<accession>A0AAV5A8Y7</accession>
<keyword evidence="3" id="KW-1185">Reference proteome</keyword>
<protein>
    <submittedName>
        <fullName evidence="2">Uncharacterized protein</fullName>
    </submittedName>
</protein>
<dbReference type="Proteomes" id="UP001050691">
    <property type="component" value="Unassembled WGS sequence"/>
</dbReference>
<proteinExistence type="predicted"/>
<evidence type="ECO:0000256" key="1">
    <source>
        <dbReference type="SAM" id="MobiDB-lite"/>
    </source>
</evidence>
<gene>
    <name evidence="2" type="ORF">Clacol_003426</name>
</gene>
<evidence type="ECO:0000313" key="2">
    <source>
        <dbReference type="EMBL" id="GJJ09204.1"/>
    </source>
</evidence>
<feature type="compositionally biased region" description="Basic and acidic residues" evidence="1">
    <location>
        <begin position="47"/>
        <end position="57"/>
    </location>
</feature>
<dbReference type="EMBL" id="BPWL01000004">
    <property type="protein sequence ID" value="GJJ09204.1"/>
    <property type="molecule type" value="Genomic_DNA"/>
</dbReference>